<keyword evidence="10" id="KW-0067">ATP-binding</keyword>
<dbReference type="InterPro" id="IPR008271">
    <property type="entry name" value="Ser/Thr_kinase_AS"/>
</dbReference>
<evidence type="ECO:0000256" key="11">
    <source>
        <dbReference type="ARBA" id="ARBA00022989"/>
    </source>
</evidence>
<dbReference type="EMBL" id="CM017880">
    <property type="protein sequence ID" value="KAG1360787.1"/>
    <property type="molecule type" value="Genomic_DNA"/>
</dbReference>
<keyword evidence="17" id="KW-1185">Reference proteome</keyword>
<keyword evidence="7" id="KW-0677">Repeat</keyword>
<dbReference type="GO" id="GO:0005524">
    <property type="term" value="F:ATP binding"/>
    <property type="evidence" value="ECO:0007669"/>
    <property type="project" value="UniProtKB-KW"/>
</dbReference>
<dbReference type="PROSITE" id="PS50011">
    <property type="entry name" value="PROTEIN_KINASE_DOM"/>
    <property type="match status" value="1"/>
</dbReference>
<dbReference type="Gene3D" id="1.10.510.10">
    <property type="entry name" value="Transferase(Phosphotransferase) domain 1"/>
    <property type="match status" value="1"/>
</dbReference>
<feature type="domain" description="Protein kinase" evidence="15">
    <location>
        <begin position="1"/>
        <end position="141"/>
    </location>
</feature>
<evidence type="ECO:0000259" key="15">
    <source>
        <dbReference type="PROSITE" id="PS50011"/>
    </source>
</evidence>
<keyword evidence="8" id="KW-0547">Nucleotide-binding</keyword>
<comment type="subcellular location">
    <subcellularLocation>
        <location evidence="1">Membrane</location>
    </subcellularLocation>
</comment>
<evidence type="ECO:0000256" key="3">
    <source>
        <dbReference type="ARBA" id="ARBA00022527"/>
    </source>
</evidence>
<evidence type="ECO:0000256" key="12">
    <source>
        <dbReference type="ARBA" id="ARBA00023136"/>
    </source>
</evidence>
<dbReference type="OrthoDB" id="676979at2759"/>
<dbReference type="PANTHER" id="PTHR27008:SF499">
    <property type="entry name" value="OS06G0581500 PROTEIN"/>
    <property type="match status" value="1"/>
</dbReference>
<keyword evidence="9 16" id="KW-0418">Kinase</keyword>
<evidence type="ECO:0000256" key="8">
    <source>
        <dbReference type="ARBA" id="ARBA00022741"/>
    </source>
</evidence>
<dbReference type="InterPro" id="IPR000719">
    <property type="entry name" value="Prot_kinase_dom"/>
</dbReference>
<evidence type="ECO:0000256" key="5">
    <source>
        <dbReference type="ARBA" id="ARBA00022679"/>
    </source>
</evidence>
<reference evidence="16" key="2">
    <citation type="submission" date="2019-07" db="EMBL/GenBank/DDBJ databases">
        <authorList>
            <person name="Yang Y."/>
            <person name="Bocs S."/>
            <person name="Baudouin L."/>
        </authorList>
    </citation>
    <scope>NUCLEOTIDE SEQUENCE</scope>
    <source>
        <tissue evidence="16">Spear leaf of Hainan Tall coconut</tissue>
    </source>
</reference>
<accession>A0A8K0IJ48</accession>
<evidence type="ECO:0000256" key="2">
    <source>
        <dbReference type="ARBA" id="ARBA00012513"/>
    </source>
</evidence>
<proteinExistence type="predicted"/>
<comment type="caution">
    <text evidence="16">The sequence shown here is derived from an EMBL/GenBank/DDBJ whole genome shotgun (WGS) entry which is preliminary data.</text>
</comment>
<comment type="catalytic activity">
    <reaction evidence="14">
        <text>L-seryl-[protein] + ATP = O-phospho-L-seryl-[protein] + ADP + H(+)</text>
        <dbReference type="Rhea" id="RHEA:17989"/>
        <dbReference type="Rhea" id="RHEA-COMP:9863"/>
        <dbReference type="Rhea" id="RHEA-COMP:11604"/>
        <dbReference type="ChEBI" id="CHEBI:15378"/>
        <dbReference type="ChEBI" id="CHEBI:29999"/>
        <dbReference type="ChEBI" id="CHEBI:30616"/>
        <dbReference type="ChEBI" id="CHEBI:83421"/>
        <dbReference type="ChEBI" id="CHEBI:456216"/>
        <dbReference type="EC" id="2.7.11.1"/>
    </reaction>
</comment>
<evidence type="ECO:0000313" key="16">
    <source>
        <dbReference type="EMBL" id="KAG1360787.1"/>
    </source>
</evidence>
<sequence length="141" mass="15527">MVKIITACSGVDFRGNDFKALVLEFMENGSLEQWLHPKANAQFPMRILNIEQRVSIAIDVASALDYLHHQRPVPIVHCDLKPSNILLDDDMTAHVSDFGLAKFLSESTNSFSVSTSLAAIKGSVGYIAPGETLHTIFLLSR</sequence>
<evidence type="ECO:0000256" key="1">
    <source>
        <dbReference type="ARBA" id="ARBA00004370"/>
    </source>
</evidence>
<evidence type="ECO:0000256" key="4">
    <source>
        <dbReference type="ARBA" id="ARBA00022614"/>
    </source>
</evidence>
<comment type="catalytic activity">
    <reaction evidence="13">
        <text>L-threonyl-[protein] + ATP = O-phospho-L-threonyl-[protein] + ADP + H(+)</text>
        <dbReference type="Rhea" id="RHEA:46608"/>
        <dbReference type="Rhea" id="RHEA-COMP:11060"/>
        <dbReference type="Rhea" id="RHEA-COMP:11605"/>
        <dbReference type="ChEBI" id="CHEBI:15378"/>
        <dbReference type="ChEBI" id="CHEBI:30013"/>
        <dbReference type="ChEBI" id="CHEBI:30616"/>
        <dbReference type="ChEBI" id="CHEBI:61977"/>
        <dbReference type="ChEBI" id="CHEBI:456216"/>
        <dbReference type="EC" id="2.7.11.1"/>
    </reaction>
</comment>
<dbReference type="Proteomes" id="UP000797356">
    <property type="component" value="Chromosome 9"/>
</dbReference>
<keyword evidence="3" id="KW-0723">Serine/threonine-protein kinase</keyword>
<dbReference type="GO" id="GO:0004674">
    <property type="term" value="F:protein serine/threonine kinase activity"/>
    <property type="evidence" value="ECO:0007669"/>
    <property type="project" value="UniProtKB-KW"/>
</dbReference>
<dbReference type="AlphaFoldDB" id="A0A8K0IJ48"/>
<dbReference type="EC" id="2.7.11.1" evidence="2"/>
<dbReference type="InterPro" id="IPR051809">
    <property type="entry name" value="Plant_receptor-like_S/T_kinase"/>
</dbReference>
<organism evidence="16 17">
    <name type="scientific">Cocos nucifera</name>
    <name type="common">Coconut palm</name>
    <dbReference type="NCBI Taxonomy" id="13894"/>
    <lineage>
        <taxon>Eukaryota</taxon>
        <taxon>Viridiplantae</taxon>
        <taxon>Streptophyta</taxon>
        <taxon>Embryophyta</taxon>
        <taxon>Tracheophyta</taxon>
        <taxon>Spermatophyta</taxon>
        <taxon>Magnoliopsida</taxon>
        <taxon>Liliopsida</taxon>
        <taxon>Arecaceae</taxon>
        <taxon>Arecoideae</taxon>
        <taxon>Cocoseae</taxon>
        <taxon>Attaleinae</taxon>
        <taxon>Cocos</taxon>
    </lineage>
</organism>
<dbReference type="PROSITE" id="PS00108">
    <property type="entry name" value="PROTEIN_KINASE_ST"/>
    <property type="match status" value="1"/>
</dbReference>
<evidence type="ECO:0000256" key="9">
    <source>
        <dbReference type="ARBA" id="ARBA00022777"/>
    </source>
</evidence>
<keyword evidence="12" id="KW-0472">Membrane</keyword>
<dbReference type="GO" id="GO:0016020">
    <property type="term" value="C:membrane"/>
    <property type="evidence" value="ECO:0007669"/>
    <property type="project" value="UniProtKB-SubCell"/>
</dbReference>
<keyword evidence="5" id="KW-0808">Transferase</keyword>
<dbReference type="PANTHER" id="PTHR27008">
    <property type="entry name" value="OS04G0122200 PROTEIN"/>
    <property type="match status" value="1"/>
</dbReference>
<evidence type="ECO:0000313" key="17">
    <source>
        <dbReference type="Proteomes" id="UP000797356"/>
    </source>
</evidence>
<evidence type="ECO:0000256" key="14">
    <source>
        <dbReference type="ARBA" id="ARBA00048679"/>
    </source>
</evidence>
<dbReference type="InterPro" id="IPR011009">
    <property type="entry name" value="Kinase-like_dom_sf"/>
</dbReference>
<dbReference type="FunFam" id="1.10.510.10:FF:001023">
    <property type="entry name" value="Os07g0541700 protein"/>
    <property type="match status" value="1"/>
</dbReference>
<keyword evidence="11" id="KW-1133">Transmembrane helix</keyword>
<keyword evidence="6" id="KW-0812">Transmembrane</keyword>
<evidence type="ECO:0000256" key="10">
    <source>
        <dbReference type="ARBA" id="ARBA00022840"/>
    </source>
</evidence>
<keyword evidence="16" id="KW-0675">Receptor</keyword>
<name>A0A8K0IJ48_COCNU</name>
<gene>
    <name evidence="16" type="ORF">COCNU_09G002500</name>
</gene>
<evidence type="ECO:0000256" key="6">
    <source>
        <dbReference type="ARBA" id="ARBA00022692"/>
    </source>
</evidence>
<reference evidence="16" key="1">
    <citation type="journal article" date="2017" name="Gigascience">
        <title>The genome draft of coconut (Cocos nucifera).</title>
        <authorList>
            <person name="Xiao Y."/>
            <person name="Xu P."/>
            <person name="Fan H."/>
            <person name="Baudouin L."/>
            <person name="Xia W."/>
            <person name="Bocs S."/>
            <person name="Xu J."/>
            <person name="Li Q."/>
            <person name="Guo A."/>
            <person name="Zhou L."/>
            <person name="Li J."/>
            <person name="Wu Y."/>
            <person name="Ma Z."/>
            <person name="Armero A."/>
            <person name="Issali A.E."/>
            <person name="Liu N."/>
            <person name="Peng M."/>
            <person name="Yang Y."/>
        </authorList>
    </citation>
    <scope>NUCLEOTIDE SEQUENCE</scope>
    <source>
        <tissue evidence="16">Spear leaf of Hainan Tall coconut</tissue>
    </source>
</reference>
<protein>
    <recommendedName>
        <fullName evidence="2">non-specific serine/threonine protein kinase</fullName>
        <ecNumber evidence="2">2.7.11.1</ecNumber>
    </recommendedName>
</protein>
<dbReference type="SUPFAM" id="SSF56112">
    <property type="entry name" value="Protein kinase-like (PK-like)"/>
    <property type="match status" value="1"/>
</dbReference>
<dbReference type="Pfam" id="PF00069">
    <property type="entry name" value="Pkinase"/>
    <property type="match status" value="1"/>
</dbReference>
<keyword evidence="4" id="KW-0433">Leucine-rich repeat</keyword>
<evidence type="ECO:0000256" key="7">
    <source>
        <dbReference type="ARBA" id="ARBA00022737"/>
    </source>
</evidence>
<evidence type="ECO:0000256" key="13">
    <source>
        <dbReference type="ARBA" id="ARBA00047899"/>
    </source>
</evidence>